<gene>
    <name evidence="1" type="ORF">K488DRAFT_89412</name>
</gene>
<reference evidence="1" key="1">
    <citation type="submission" date="2021-02" db="EMBL/GenBank/DDBJ databases">
        <authorList>
            <consortium name="DOE Joint Genome Institute"/>
            <person name="Ahrendt S."/>
            <person name="Looney B.P."/>
            <person name="Miyauchi S."/>
            <person name="Morin E."/>
            <person name="Drula E."/>
            <person name="Courty P.E."/>
            <person name="Chicoki N."/>
            <person name="Fauchery L."/>
            <person name="Kohler A."/>
            <person name="Kuo A."/>
            <person name="Labutti K."/>
            <person name="Pangilinan J."/>
            <person name="Lipzen A."/>
            <person name="Riley R."/>
            <person name="Andreopoulos W."/>
            <person name="He G."/>
            <person name="Johnson J."/>
            <person name="Barry K.W."/>
            <person name="Grigoriev I.V."/>
            <person name="Nagy L."/>
            <person name="Hibbett D."/>
            <person name="Henrissat B."/>
            <person name="Matheny P.B."/>
            <person name="Labbe J."/>
            <person name="Martin F."/>
        </authorList>
    </citation>
    <scope>NUCLEOTIDE SEQUENCE</scope>
    <source>
        <strain evidence="1">EC-137</strain>
    </source>
</reference>
<accession>A0ACB8QAJ3</accession>
<proteinExistence type="predicted"/>
<evidence type="ECO:0000313" key="2">
    <source>
        <dbReference type="Proteomes" id="UP000814128"/>
    </source>
</evidence>
<protein>
    <submittedName>
        <fullName evidence="1">Uncharacterized protein</fullName>
    </submittedName>
</protein>
<name>A0ACB8QAJ3_9AGAM</name>
<comment type="caution">
    <text evidence="1">The sequence shown here is derived from an EMBL/GenBank/DDBJ whole genome shotgun (WGS) entry which is preliminary data.</text>
</comment>
<evidence type="ECO:0000313" key="1">
    <source>
        <dbReference type="EMBL" id="KAI0028769.1"/>
    </source>
</evidence>
<dbReference type="Proteomes" id="UP000814128">
    <property type="component" value="Unassembled WGS sequence"/>
</dbReference>
<reference evidence="1" key="2">
    <citation type="journal article" date="2022" name="New Phytol.">
        <title>Evolutionary transition to the ectomycorrhizal habit in the genomes of a hyperdiverse lineage of mushroom-forming fungi.</title>
        <authorList>
            <person name="Looney B."/>
            <person name="Miyauchi S."/>
            <person name="Morin E."/>
            <person name="Drula E."/>
            <person name="Courty P.E."/>
            <person name="Kohler A."/>
            <person name="Kuo A."/>
            <person name="LaButti K."/>
            <person name="Pangilinan J."/>
            <person name="Lipzen A."/>
            <person name="Riley R."/>
            <person name="Andreopoulos W."/>
            <person name="He G."/>
            <person name="Johnson J."/>
            <person name="Nolan M."/>
            <person name="Tritt A."/>
            <person name="Barry K.W."/>
            <person name="Grigoriev I.V."/>
            <person name="Nagy L.G."/>
            <person name="Hibbett D."/>
            <person name="Henrissat B."/>
            <person name="Matheny P.B."/>
            <person name="Labbe J."/>
            <person name="Martin F.M."/>
        </authorList>
    </citation>
    <scope>NUCLEOTIDE SEQUENCE</scope>
    <source>
        <strain evidence="1">EC-137</strain>
    </source>
</reference>
<dbReference type="EMBL" id="MU273724">
    <property type="protein sequence ID" value="KAI0028769.1"/>
    <property type="molecule type" value="Genomic_DNA"/>
</dbReference>
<keyword evidence="2" id="KW-1185">Reference proteome</keyword>
<organism evidence="1 2">
    <name type="scientific">Vararia minispora EC-137</name>
    <dbReference type="NCBI Taxonomy" id="1314806"/>
    <lineage>
        <taxon>Eukaryota</taxon>
        <taxon>Fungi</taxon>
        <taxon>Dikarya</taxon>
        <taxon>Basidiomycota</taxon>
        <taxon>Agaricomycotina</taxon>
        <taxon>Agaricomycetes</taxon>
        <taxon>Russulales</taxon>
        <taxon>Lachnocladiaceae</taxon>
        <taxon>Vararia</taxon>
    </lineage>
</organism>
<sequence>MSGLPSSSALVGPTGVILIVGHPVVLVVFYNVLGVGDLNAGHKLVGYQLIEHLFLLLLLLHPFLILLPPVVEHHLLRYLCLGHGSPVFHVLADRHWPQHHHYRRSRHFDALLHGARRGVAQLWVSFRASSRTQHLRVGCQADQPRSTRAAPASFFNNRGAVAGTFTAVGVVALVIVVFLTTMYIRRRRERKFDEEIDEVAAAAAAAGANPDFSHDEYDYRSGNTNFGAYSETSHGTLGQPPLGPSDAFSPSYNPDPYAAAGVGAAGLAGVGRARSQRSGGTAHEPYGAFAVPHDVPPVPENYEMTDAQQLRYRRSTGPYQYDPIIGGFGAGDDPYAITRGPSQRKPTLSRNASAGAMAMSAEADHVGFNQPGRLFQPPMPQPDVPPQPQQQQYFNGSAAGAQADPYGGIDRDRELPNPYSADPTSKAHLVGPGSEESDGAGTGAPVYGAGSQHGHEQEPESESEDEDEREHSPRVLRVANE</sequence>